<reference evidence="3" key="2">
    <citation type="submission" date="2025-08" db="UniProtKB">
        <authorList>
            <consortium name="Ensembl"/>
        </authorList>
    </citation>
    <scope>IDENTIFICATION</scope>
</reference>
<dbReference type="SMART" id="SM00409">
    <property type="entry name" value="IG"/>
    <property type="match status" value="3"/>
</dbReference>
<dbReference type="SMART" id="SM00408">
    <property type="entry name" value="IGc2"/>
    <property type="match status" value="2"/>
</dbReference>
<dbReference type="AlphaFoldDB" id="A0A8C4TAA7"/>
<dbReference type="Proteomes" id="UP000694620">
    <property type="component" value="Chromosome 17"/>
</dbReference>
<organism evidence="3 4">
    <name type="scientific">Erpetoichthys calabaricus</name>
    <name type="common">Rope fish</name>
    <name type="synonym">Calamoichthys calabaricus</name>
    <dbReference type="NCBI Taxonomy" id="27687"/>
    <lineage>
        <taxon>Eukaryota</taxon>
        <taxon>Metazoa</taxon>
        <taxon>Chordata</taxon>
        <taxon>Craniata</taxon>
        <taxon>Vertebrata</taxon>
        <taxon>Euteleostomi</taxon>
        <taxon>Actinopterygii</taxon>
        <taxon>Polypteriformes</taxon>
        <taxon>Polypteridae</taxon>
        <taxon>Erpetoichthys</taxon>
    </lineage>
</organism>
<reference evidence="3" key="3">
    <citation type="submission" date="2025-09" db="UniProtKB">
        <authorList>
            <consortium name="Ensembl"/>
        </authorList>
    </citation>
    <scope>IDENTIFICATION</scope>
</reference>
<dbReference type="InterPro" id="IPR013783">
    <property type="entry name" value="Ig-like_fold"/>
</dbReference>
<dbReference type="InterPro" id="IPR007110">
    <property type="entry name" value="Ig-like_dom"/>
</dbReference>
<name>A0A8C4TAA7_ERPCA</name>
<keyword evidence="1" id="KW-0732">Signal</keyword>
<dbReference type="Gene3D" id="2.60.40.10">
    <property type="entry name" value="Immunoglobulins"/>
    <property type="match status" value="4"/>
</dbReference>
<dbReference type="PANTHER" id="PTHR46013">
    <property type="entry name" value="VASCULAR CELL ADHESION MOLECULE 1"/>
    <property type="match status" value="1"/>
</dbReference>
<feature type="chain" id="PRO_5034698994" description="Ig-like domain-containing protein" evidence="1">
    <location>
        <begin position="24"/>
        <end position="388"/>
    </location>
</feature>
<feature type="domain" description="Ig-like" evidence="2">
    <location>
        <begin position="202"/>
        <end position="274"/>
    </location>
</feature>
<evidence type="ECO:0000256" key="1">
    <source>
        <dbReference type="SAM" id="SignalP"/>
    </source>
</evidence>
<dbReference type="GeneTree" id="ENSGT01150000286924"/>
<evidence type="ECO:0000259" key="2">
    <source>
        <dbReference type="PROSITE" id="PS50835"/>
    </source>
</evidence>
<protein>
    <recommendedName>
        <fullName evidence="2">Ig-like domain-containing protein</fullName>
    </recommendedName>
</protein>
<proteinExistence type="predicted"/>
<evidence type="ECO:0000313" key="3">
    <source>
        <dbReference type="Ensembl" id="ENSECRP00000028645.1"/>
    </source>
</evidence>
<feature type="domain" description="Ig-like" evidence="2">
    <location>
        <begin position="293"/>
        <end position="374"/>
    </location>
</feature>
<dbReference type="PROSITE" id="PS50835">
    <property type="entry name" value="IG_LIKE"/>
    <property type="match status" value="3"/>
</dbReference>
<feature type="domain" description="Ig-like" evidence="2">
    <location>
        <begin position="115"/>
        <end position="159"/>
    </location>
</feature>
<dbReference type="SUPFAM" id="SSF48726">
    <property type="entry name" value="Immunoglobulin"/>
    <property type="match status" value="4"/>
</dbReference>
<feature type="signal peptide" evidence="1">
    <location>
        <begin position="1"/>
        <end position="23"/>
    </location>
</feature>
<sequence length="388" mass="42744">PLITNENHKVFFLLLLFLSWTLAMIQALTGSCLVIPCTFTSPQRHSYLVGIWRMNHYWFGVDVFKESQSLENWSGLKVAIIGDLQLRNCTTQLDRIRLENQGVYYFKIEEYYYSPPFKYSFTEGVHINVKGSPVKEGESTSLTCSAPLFCPKQPPSLAWSDTLNGTVHQTVHTGIKESRSVSSRLTFTASFHLHMKNITFPPNNTTASLNYTSGIKDGDPVALICSSSANPAANYSWFQITEAAILLVGSEQSLTFTTVTPSDSGRYYCQAQNSLGLENSTFVFLNVLGKYSPKDTSIETSDKILMGSSLTLTCNANANPAATYTWFEVSDTAVSMVGSGQSLTIKAVTPSDSGRYCCMAQNQYGAENSSAAIVDVLCTYNSIWCALD</sequence>
<dbReference type="CDD" id="cd00096">
    <property type="entry name" value="Ig"/>
    <property type="match status" value="1"/>
</dbReference>
<dbReference type="InterPro" id="IPR003598">
    <property type="entry name" value="Ig_sub2"/>
</dbReference>
<reference evidence="3" key="1">
    <citation type="submission" date="2021-06" db="EMBL/GenBank/DDBJ databases">
        <authorList>
            <consortium name="Wellcome Sanger Institute Data Sharing"/>
        </authorList>
    </citation>
    <scope>NUCLEOTIDE SEQUENCE [LARGE SCALE GENOMIC DNA]</scope>
</reference>
<accession>A0A8C4TAA7</accession>
<evidence type="ECO:0000313" key="4">
    <source>
        <dbReference type="Proteomes" id="UP000694620"/>
    </source>
</evidence>
<dbReference type="PANTHER" id="PTHR46013:SF4">
    <property type="entry name" value="B-CELL RECEPTOR CD22-RELATED"/>
    <property type="match status" value="1"/>
</dbReference>
<keyword evidence="4" id="KW-1185">Reference proteome</keyword>
<dbReference type="InterPro" id="IPR036179">
    <property type="entry name" value="Ig-like_dom_sf"/>
</dbReference>
<dbReference type="Ensembl" id="ENSECRT00000029255.1">
    <property type="protein sequence ID" value="ENSECRP00000028645.1"/>
    <property type="gene ID" value="ENSECRG00000019389.1"/>
</dbReference>
<dbReference type="InterPro" id="IPR003599">
    <property type="entry name" value="Ig_sub"/>
</dbReference>
<dbReference type="Pfam" id="PF13927">
    <property type="entry name" value="Ig_3"/>
    <property type="match status" value="2"/>
</dbReference>